<proteinExistence type="predicted"/>
<evidence type="ECO:0008006" key="4">
    <source>
        <dbReference type="Google" id="ProtNLM"/>
    </source>
</evidence>
<protein>
    <recommendedName>
        <fullName evidence="4">Por secretion system C-terminal sorting domain-containing protein</fullName>
    </recommendedName>
</protein>
<feature type="signal peptide" evidence="1">
    <location>
        <begin position="1"/>
        <end position="18"/>
    </location>
</feature>
<evidence type="ECO:0000256" key="1">
    <source>
        <dbReference type="SAM" id="SignalP"/>
    </source>
</evidence>
<dbReference type="Proteomes" id="UP000745859">
    <property type="component" value="Unassembled WGS sequence"/>
</dbReference>
<reference evidence="2 3" key="1">
    <citation type="submission" date="2020-03" db="EMBL/GenBank/DDBJ databases">
        <title>Genomic Encyclopedia of Type Strains, Phase IV (KMG-IV): sequencing the most valuable type-strain genomes for metagenomic binning, comparative biology and taxonomic classification.</title>
        <authorList>
            <person name="Goeker M."/>
        </authorList>
    </citation>
    <scope>NUCLEOTIDE SEQUENCE [LARGE SCALE GENOMIC DNA]</scope>
    <source>
        <strain evidence="2 3">DSM 101599</strain>
    </source>
</reference>
<name>A0ABX0U706_9FLAO</name>
<accession>A0ABX0U706</accession>
<feature type="chain" id="PRO_5046442850" description="Por secretion system C-terminal sorting domain-containing protein" evidence="1">
    <location>
        <begin position="19"/>
        <end position="287"/>
    </location>
</feature>
<evidence type="ECO:0000313" key="2">
    <source>
        <dbReference type="EMBL" id="NIJ43968.1"/>
    </source>
</evidence>
<dbReference type="RefSeq" id="WP_167183124.1">
    <property type="nucleotide sequence ID" value="NZ_JAASQL010000001.1"/>
</dbReference>
<comment type="caution">
    <text evidence="2">The sequence shown here is derived from an EMBL/GenBank/DDBJ whole genome shotgun (WGS) entry which is preliminary data.</text>
</comment>
<sequence>MKKIIQFLVFVCSSFIYAQSSGDILFIGFNADGEKDLAIVVLKDLGANTIIYFTDSEPNISGDGNSDTEGILRWDTGLSLIPAGTVVVFTDVDSASNPSFGSSIGNLTVTDAGFNIATSGDAVYATYGDPGNNMVTTWIAGIQNNNEGLEANFSATGLSITSNFVVIDNTASKDGGAYSGVRTNKTVSEYKTLIVDEENWTTMTDSTDDLLPFNSTSFTFPTLGLNNLTSNKVIFSNVSGQIVVNKGNVVDIINLMGQKVHNIHLVSGVYFVTVNINDVVVRYKVFM</sequence>
<organism evidence="2 3">
    <name type="scientific">Wenyingzhuangia heitensis</name>
    <dbReference type="NCBI Taxonomy" id="1487859"/>
    <lineage>
        <taxon>Bacteria</taxon>
        <taxon>Pseudomonadati</taxon>
        <taxon>Bacteroidota</taxon>
        <taxon>Flavobacteriia</taxon>
        <taxon>Flavobacteriales</taxon>
        <taxon>Flavobacteriaceae</taxon>
        <taxon>Wenyingzhuangia</taxon>
    </lineage>
</organism>
<evidence type="ECO:0000313" key="3">
    <source>
        <dbReference type="Proteomes" id="UP000745859"/>
    </source>
</evidence>
<keyword evidence="3" id="KW-1185">Reference proteome</keyword>
<dbReference type="EMBL" id="JAASQL010000001">
    <property type="protein sequence ID" value="NIJ43968.1"/>
    <property type="molecule type" value="Genomic_DNA"/>
</dbReference>
<gene>
    <name evidence="2" type="ORF">FHR24_000407</name>
</gene>
<keyword evidence="1" id="KW-0732">Signal</keyword>